<sequence length="84" mass="9232">MANQSQGAYTHTQISASQISPSQVSTALIGAKLIAYRVNRKPEQLHQLLGMARMACALNALSYQEHDQLLIELERLCVEGVNHA</sequence>
<proteinExistence type="predicted"/>
<feature type="region of interest" description="Disordered" evidence="1">
    <location>
        <begin position="1"/>
        <end position="22"/>
    </location>
</feature>
<dbReference type="Proteomes" id="UP000289555">
    <property type="component" value="Chromosome"/>
</dbReference>
<name>A0ABM7IXI4_9GAMM</name>
<dbReference type="EMBL" id="AP019416">
    <property type="protein sequence ID" value="BBI49854.1"/>
    <property type="molecule type" value="Genomic_DNA"/>
</dbReference>
<accession>A0ABM7IXI4</accession>
<protein>
    <submittedName>
        <fullName evidence="2">Uncharacterized protein</fullName>
    </submittedName>
</protein>
<organism evidence="2 3">
    <name type="scientific">Vreelandella olivaria</name>
    <dbReference type="NCBI Taxonomy" id="390919"/>
    <lineage>
        <taxon>Bacteria</taxon>
        <taxon>Pseudomonadati</taxon>
        <taxon>Pseudomonadota</taxon>
        <taxon>Gammaproteobacteria</taxon>
        <taxon>Oceanospirillales</taxon>
        <taxon>Halomonadaceae</taxon>
        <taxon>Vreelandella</taxon>
    </lineage>
</organism>
<evidence type="ECO:0000313" key="3">
    <source>
        <dbReference type="Proteomes" id="UP000289555"/>
    </source>
</evidence>
<keyword evidence="3" id="KW-1185">Reference proteome</keyword>
<gene>
    <name evidence="2" type="ORF">HORIV_22750</name>
</gene>
<reference evidence="3" key="1">
    <citation type="journal article" date="2019" name="Microbiol. Resour. Announc.">
        <title>Complete Genome Sequence of Halomonas olivaria, a Moderately Halophilic Bacterium Isolated from Olive Processing Effluents, Obtained by Nanopore Sequencing.</title>
        <authorList>
            <person name="Nagata S."/>
            <person name="Ii K.M."/>
            <person name="Tsukimi T."/>
            <person name="Miura M.C."/>
            <person name="Galipon J."/>
            <person name="Arakawa K."/>
        </authorList>
    </citation>
    <scope>NUCLEOTIDE SEQUENCE [LARGE SCALE GENOMIC DNA]</scope>
    <source>
        <strain evidence="3">TYRC17</strain>
    </source>
</reference>
<evidence type="ECO:0000313" key="2">
    <source>
        <dbReference type="EMBL" id="BBI49854.1"/>
    </source>
</evidence>
<evidence type="ECO:0000256" key="1">
    <source>
        <dbReference type="SAM" id="MobiDB-lite"/>
    </source>
</evidence>